<dbReference type="RefSeq" id="WP_105186580.1">
    <property type="nucleotide sequence ID" value="NZ_BAAAGO010000035.1"/>
</dbReference>
<dbReference type="AlphaFoldDB" id="A0A2N9JKN2"/>
<organism evidence="1 2">
    <name type="scientific">Micropruina glycogenica</name>
    <dbReference type="NCBI Taxonomy" id="75385"/>
    <lineage>
        <taxon>Bacteria</taxon>
        <taxon>Bacillati</taxon>
        <taxon>Actinomycetota</taxon>
        <taxon>Actinomycetes</taxon>
        <taxon>Propionibacteriales</taxon>
        <taxon>Nocardioidaceae</taxon>
        <taxon>Micropruina</taxon>
    </lineage>
</organism>
<keyword evidence="2" id="KW-1185">Reference proteome</keyword>
<gene>
    <name evidence="1" type="ORF">MPLG2_2939</name>
</gene>
<dbReference type="EMBL" id="LT985188">
    <property type="protein sequence ID" value="SPD87969.1"/>
    <property type="molecule type" value="Genomic_DNA"/>
</dbReference>
<sequence length="102" mass="11054">MEILLTLVLFAPLVWLLERTHRRTQALPRVPFGADAASEASTVYREQVAELRYLSQALDHAPDASTSVRPTPAVPSRLVRTLGASFSPLGGWSGSAIIVKPC</sequence>
<protein>
    <submittedName>
        <fullName evidence="1">Uncharacterized protein</fullName>
    </submittedName>
</protein>
<evidence type="ECO:0000313" key="2">
    <source>
        <dbReference type="Proteomes" id="UP000238164"/>
    </source>
</evidence>
<accession>A0A2N9JKN2</accession>
<proteinExistence type="predicted"/>
<dbReference type="Proteomes" id="UP000238164">
    <property type="component" value="Chromosome 1"/>
</dbReference>
<reference evidence="1 2" key="1">
    <citation type="submission" date="2018-02" db="EMBL/GenBank/DDBJ databases">
        <authorList>
            <person name="Cohen D.B."/>
            <person name="Kent A.D."/>
        </authorList>
    </citation>
    <scope>NUCLEOTIDE SEQUENCE [LARGE SCALE GENOMIC DNA]</scope>
    <source>
        <strain evidence="1">1</strain>
    </source>
</reference>
<evidence type="ECO:0000313" key="1">
    <source>
        <dbReference type="EMBL" id="SPD87969.1"/>
    </source>
</evidence>
<dbReference type="KEGG" id="mgg:MPLG2_2939"/>
<dbReference type="OrthoDB" id="4869816at2"/>
<name>A0A2N9JKN2_9ACTN</name>